<accession>A0A0C3K691</accession>
<evidence type="ECO:0000313" key="3">
    <source>
        <dbReference type="Proteomes" id="UP000054217"/>
    </source>
</evidence>
<reference evidence="2 3" key="1">
    <citation type="submission" date="2014-04" db="EMBL/GenBank/DDBJ databases">
        <authorList>
            <consortium name="DOE Joint Genome Institute"/>
            <person name="Kuo A."/>
            <person name="Kohler A."/>
            <person name="Costa M.D."/>
            <person name="Nagy L.G."/>
            <person name="Floudas D."/>
            <person name="Copeland A."/>
            <person name="Barry K.W."/>
            <person name="Cichocki N."/>
            <person name="Veneault-Fourrey C."/>
            <person name="LaButti K."/>
            <person name="Lindquist E.A."/>
            <person name="Lipzen A."/>
            <person name="Lundell T."/>
            <person name="Morin E."/>
            <person name="Murat C."/>
            <person name="Sun H."/>
            <person name="Tunlid A."/>
            <person name="Henrissat B."/>
            <person name="Grigoriev I.V."/>
            <person name="Hibbett D.S."/>
            <person name="Martin F."/>
            <person name="Nordberg H.P."/>
            <person name="Cantor M.N."/>
            <person name="Hua S.X."/>
        </authorList>
    </citation>
    <scope>NUCLEOTIDE SEQUENCE [LARGE SCALE GENOMIC DNA]</scope>
    <source>
        <strain evidence="2 3">Marx 270</strain>
    </source>
</reference>
<feature type="region of interest" description="Disordered" evidence="1">
    <location>
        <begin position="1"/>
        <end position="31"/>
    </location>
</feature>
<feature type="compositionally biased region" description="Basic and acidic residues" evidence="1">
    <location>
        <begin position="90"/>
        <end position="100"/>
    </location>
</feature>
<keyword evidence="3" id="KW-1185">Reference proteome</keyword>
<feature type="region of interest" description="Disordered" evidence="1">
    <location>
        <begin position="51"/>
        <end position="100"/>
    </location>
</feature>
<gene>
    <name evidence="2" type="ORF">M404DRAFT_25736</name>
</gene>
<feature type="compositionally biased region" description="Polar residues" evidence="1">
    <location>
        <begin position="15"/>
        <end position="24"/>
    </location>
</feature>
<dbReference type="InParanoid" id="A0A0C3K691"/>
<dbReference type="AlphaFoldDB" id="A0A0C3K691"/>
<dbReference type="Proteomes" id="UP000054217">
    <property type="component" value="Unassembled WGS sequence"/>
</dbReference>
<sequence length="145" mass="15806">MDVVRPHHQDFSGPSRDTQLPTEESSADHDLTQHLEYFIRSLCVPRGPTSPVLHPTRPCSPNPPPGRWPVGPAQPSVPASQRMPPLYPCEPERPADRDRPGIAVVLPQSTIVTGKIAIIANVPNIRVTPHSSPTMLPALQALTML</sequence>
<protein>
    <submittedName>
        <fullName evidence="2">Uncharacterized protein</fullName>
    </submittedName>
</protein>
<organism evidence="2 3">
    <name type="scientific">Pisolithus tinctorius Marx 270</name>
    <dbReference type="NCBI Taxonomy" id="870435"/>
    <lineage>
        <taxon>Eukaryota</taxon>
        <taxon>Fungi</taxon>
        <taxon>Dikarya</taxon>
        <taxon>Basidiomycota</taxon>
        <taxon>Agaricomycotina</taxon>
        <taxon>Agaricomycetes</taxon>
        <taxon>Agaricomycetidae</taxon>
        <taxon>Boletales</taxon>
        <taxon>Sclerodermatineae</taxon>
        <taxon>Pisolithaceae</taxon>
        <taxon>Pisolithus</taxon>
    </lineage>
</organism>
<evidence type="ECO:0000256" key="1">
    <source>
        <dbReference type="SAM" id="MobiDB-lite"/>
    </source>
</evidence>
<evidence type="ECO:0000313" key="2">
    <source>
        <dbReference type="EMBL" id="KIO05117.1"/>
    </source>
</evidence>
<dbReference type="EMBL" id="KN831968">
    <property type="protein sequence ID" value="KIO05117.1"/>
    <property type="molecule type" value="Genomic_DNA"/>
</dbReference>
<feature type="compositionally biased region" description="Basic and acidic residues" evidence="1">
    <location>
        <begin position="1"/>
        <end position="10"/>
    </location>
</feature>
<proteinExistence type="predicted"/>
<name>A0A0C3K691_PISTI</name>
<feature type="compositionally biased region" description="Pro residues" evidence="1">
    <location>
        <begin position="58"/>
        <end position="67"/>
    </location>
</feature>
<reference evidence="3" key="2">
    <citation type="submission" date="2015-01" db="EMBL/GenBank/DDBJ databases">
        <title>Evolutionary Origins and Diversification of the Mycorrhizal Mutualists.</title>
        <authorList>
            <consortium name="DOE Joint Genome Institute"/>
            <consortium name="Mycorrhizal Genomics Consortium"/>
            <person name="Kohler A."/>
            <person name="Kuo A."/>
            <person name="Nagy L.G."/>
            <person name="Floudas D."/>
            <person name="Copeland A."/>
            <person name="Barry K.W."/>
            <person name="Cichocki N."/>
            <person name="Veneault-Fourrey C."/>
            <person name="LaButti K."/>
            <person name="Lindquist E.A."/>
            <person name="Lipzen A."/>
            <person name="Lundell T."/>
            <person name="Morin E."/>
            <person name="Murat C."/>
            <person name="Riley R."/>
            <person name="Ohm R."/>
            <person name="Sun H."/>
            <person name="Tunlid A."/>
            <person name="Henrissat B."/>
            <person name="Grigoriev I.V."/>
            <person name="Hibbett D.S."/>
            <person name="Martin F."/>
        </authorList>
    </citation>
    <scope>NUCLEOTIDE SEQUENCE [LARGE SCALE GENOMIC DNA]</scope>
    <source>
        <strain evidence="3">Marx 270</strain>
    </source>
</reference>
<dbReference type="HOGENOM" id="CLU_1787602_0_0_1"/>